<protein>
    <submittedName>
        <fullName evidence="1">Uncharacterized protein</fullName>
    </submittedName>
</protein>
<dbReference type="AlphaFoldDB" id="A0A813KIC8"/>
<proteinExistence type="predicted"/>
<evidence type="ECO:0000313" key="2">
    <source>
        <dbReference type="Proteomes" id="UP000626109"/>
    </source>
</evidence>
<organism evidence="1 2">
    <name type="scientific">Polarella glacialis</name>
    <name type="common">Dinoflagellate</name>
    <dbReference type="NCBI Taxonomy" id="89957"/>
    <lineage>
        <taxon>Eukaryota</taxon>
        <taxon>Sar</taxon>
        <taxon>Alveolata</taxon>
        <taxon>Dinophyceae</taxon>
        <taxon>Suessiales</taxon>
        <taxon>Suessiaceae</taxon>
        <taxon>Polarella</taxon>
    </lineage>
</organism>
<gene>
    <name evidence="1" type="ORF">PGLA2088_LOCUS34879</name>
</gene>
<evidence type="ECO:0000313" key="1">
    <source>
        <dbReference type="EMBL" id="CAE8708291.1"/>
    </source>
</evidence>
<comment type="caution">
    <text evidence="1">The sequence shown here is derived from an EMBL/GenBank/DDBJ whole genome shotgun (WGS) entry which is preliminary data.</text>
</comment>
<feature type="non-terminal residue" evidence="1">
    <location>
        <position position="147"/>
    </location>
</feature>
<feature type="non-terminal residue" evidence="1">
    <location>
        <position position="1"/>
    </location>
</feature>
<name>A0A813KIC8_POLGL</name>
<dbReference type="EMBL" id="CAJNNW010031629">
    <property type="protein sequence ID" value="CAE8708291.1"/>
    <property type="molecule type" value="Genomic_DNA"/>
</dbReference>
<accession>A0A813KIC8</accession>
<reference evidence="1" key="1">
    <citation type="submission" date="2021-02" db="EMBL/GenBank/DDBJ databases">
        <authorList>
            <person name="Dougan E. K."/>
            <person name="Rhodes N."/>
            <person name="Thang M."/>
            <person name="Chan C."/>
        </authorList>
    </citation>
    <scope>NUCLEOTIDE SEQUENCE</scope>
</reference>
<dbReference type="Proteomes" id="UP000626109">
    <property type="component" value="Unassembled WGS sequence"/>
</dbReference>
<sequence>RFEECMETLKDLLEVEAGHAAGKQMLQEVEREWSQQCNKQKKNFRKMFDKLSGEDREEEERILRQRVEMRERCAVRWTPDDVDSDEFEKGKAPPCDGKDWALALSRSLLWSVEQLALAGHQCLTTEMSRATVWSIGASSTCELRWLL</sequence>